<dbReference type="EMBL" id="MU827805">
    <property type="protein sequence ID" value="KAJ7325983.1"/>
    <property type="molecule type" value="Genomic_DNA"/>
</dbReference>
<evidence type="ECO:0000313" key="2">
    <source>
        <dbReference type="EMBL" id="KAJ7325983.1"/>
    </source>
</evidence>
<protein>
    <submittedName>
        <fullName evidence="2">Uncharacterized protein</fullName>
    </submittedName>
</protein>
<keyword evidence="3" id="KW-1185">Reference proteome</keyword>
<accession>A0A9X0CF47</accession>
<gene>
    <name evidence="2" type="ORF">OS493_028705</name>
</gene>
<dbReference type="AlphaFoldDB" id="A0A9X0CF47"/>
<reference evidence="2" key="1">
    <citation type="submission" date="2023-01" db="EMBL/GenBank/DDBJ databases">
        <title>Genome assembly of the deep-sea coral Lophelia pertusa.</title>
        <authorList>
            <person name="Herrera S."/>
            <person name="Cordes E."/>
        </authorList>
    </citation>
    <scope>NUCLEOTIDE SEQUENCE</scope>
    <source>
        <strain evidence="2">USNM1676648</strain>
        <tissue evidence="2">Polyp</tissue>
    </source>
</reference>
<proteinExistence type="predicted"/>
<sequence length="105" mass="11195">MSFEDGGDLASFAAIAESTIVNKEVENVEATPESASPKDQEAMDVKEDEAANNESSKEGASGEQSEPSAAEATEHNSEDAAETDSSTAQLTSEQQRTYANLQRFF</sequence>
<feature type="region of interest" description="Disordered" evidence="1">
    <location>
        <begin position="18"/>
        <end position="105"/>
    </location>
</feature>
<dbReference type="Proteomes" id="UP001163046">
    <property type="component" value="Unassembled WGS sequence"/>
</dbReference>
<evidence type="ECO:0000313" key="3">
    <source>
        <dbReference type="Proteomes" id="UP001163046"/>
    </source>
</evidence>
<name>A0A9X0CF47_9CNID</name>
<organism evidence="2 3">
    <name type="scientific">Desmophyllum pertusum</name>
    <dbReference type="NCBI Taxonomy" id="174260"/>
    <lineage>
        <taxon>Eukaryota</taxon>
        <taxon>Metazoa</taxon>
        <taxon>Cnidaria</taxon>
        <taxon>Anthozoa</taxon>
        <taxon>Hexacorallia</taxon>
        <taxon>Scleractinia</taxon>
        <taxon>Caryophylliina</taxon>
        <taxon>Caryophylliidae</taxon>
        <taxon>Desmophyllum</taxon>
    </lineage>
</organism>
<comment type="caution">
    <text evidence="2">The sequence shown here is derived from an EMBL/GenBank/DDBJ whole genome shotgun (WGS) entry which is preliminary data.</text>
</comment>
<feature type="compositionally biased region" description="Polar residues" evidence="1">
    <location>
        <begin position="83"/>
        <end position="105"/>
    </location>
</feature>
<feature type="compositionally biased region" description="Basic and acidic residues" evidence="1">
    <location>
        <begin position="36"/>
        <end position="49"/>
    </location>
</feature>
<evidence type="ECO:0000256" key="1">
    <source>
        <dbReference type="SAM" id="MobiDB-lite"/>
    </source>
</evidence>